<accession>A0A167NPL4</accession>
<keyword evidence="2" id="KW-0732">Signal</keyword>
<dbReference type="OrthoDB" id="3362371at2759"/>
<feature type="compositionally biased region" description="Polar residues" evidence="1">
    <location>
        <begin position="299"/>
        <end position="313"/>
    </location>
</feature>
<organism evidence="3 4">
    <name type="scientific">Calocera viscosa (strain TUFC12733)</name>
    <dbReference type="NCBI Taxonomy" id="1330018"/>
    <lineage>
        <taxon>Eukaryota</taxon>
        <taxon>Fungi</taxon>
        <taxon>Dikarya</taxon>
        <taxon>Basidiomycota</taxon>
        <taxon>Agaricomycotina</taxon>
        <taxon>Dacrymycetes</taxon>
        <taxon>Dacrymycetales</taxon>
        <taxon>Dacrymycetaceae</taxon>
        <taxon>Calocera</taxon>
    </lineage>
</organism>
<feature type="region of interest" description="Disordered" evidence="1">
    <location>
        <begin position="266"/>
        <end position="356"/>
    </location>
</feature>
<sequence>MYGKLTSLALLSLVASAQAAAIPRRLRSRDVDASAVVEILSDGTATASALLPGDDVLAHAIVARDGSNPLDGILGLVVDGLLNTIAGLLLVTNPDTSGSATQAQYVMAASANQSTPLFLVPDASNTTAEGSPSGKTLVTIHIPILDQTSGQMVDSCLTYDQNPVASSTLAAVPCAPDADHASQRFMYDSSTGIVEPMFDSTDEMDLATQTPSYVVNAASIDGVSAPSSNSSNVLIVFTPATDSVPMSTAALPLSRVAVAGVDDGTSATADDGSASATADGVTASTTGDDSDSDAGSDSINSNDQMDQTDTSANGSGDEDDDSTLTDGDMPTEMAAAKQSSNKADDCDESYVDEQDD</sequence>
<evidence type="ECO:0000256" key="2">
    <source>
        <dbReference type="SAM" id="SignalP"/>
    </source>
</evidence>
<dbReference type="EMBL" id="KV417278">
    <property type="protein sequence ID" value="KZO97931.1"/>
    <property type="molecule type" value="Genomic_DNA"/>
</dbReference>
<feature type="chain" id="PRO_5007890803" evidence="2">
    <location>
        <begin position="20"/>
        <end position="356"/>
    </location>
</feature>
<feature type="signal peptide" evidence="2">
    <location>
        <begin position="1"/>
        <end position="19"/>
    </location>
</feature>
<dbReference type="AlphaFoldDB" id="A0A167NPL4"/>
<dbReference type="STRING" id="1330018.A0A167NPL4"/>
<evidence type="ECO:0000313" key="4">
    <source>
        <dbReference type="Proteomes" id="UP000076738"/>
    </source>
</evidence>
<feature type="compositionally biased region" description="Low complexity" evidence="1">
    <location>
        <begin position="266"/>
        <end position="287"/>
    </location>
</feature>
<protein>
    <submittedName>
        <fullName evidence="3">Uncharacterized protein</fullName>
    </submittedName>
</protein>
<feature type="compositionally biased region" description="Acidic residues" evidence="1">
    <location>
        <begin position="345"/>
        <end position="356"/>
    </location>
</feature>
<evidence type="ECO:0000313" key="3">
    <source>
        <dbReference type="EMBL" id="KZO97931.1"/>
    </source>
</evidence>
<proteinExistence type="predicted"/>
<dbReference type="Proteomes" id="UP000076738">
    <property type="component" value="Unassembled WGS sequence"/>
</dbReference>
<reference evidence="3 4" key="1">
    <citation type="journal article" date="2016" name="Mol. Biol. Evol.">
        <title>Comparative Genomics of Early-Diverging Mushroom-Forming Fungi Provides Insights into the Origins of Lignocellulose Decay Capabilities.</title>
        <authorList>
            <person name="Nagy L.G."/>
            <person name="Riley R."/>
            <person name="Tritt A."/>
            <person name="Adam C."/>
            <person name="Daum C."/>
            <person name="Floudas D."/>
            <person name="Sun H."/>
            <person name="Yadav J.S."/>
            <person name="Pangilinan J."/>
            <person name="Larsson K.H."/>
            <person name="Matsuura K."/>
            <person name="Barry K."/>
            <person name="Labutti K."/>
            <person name="Kuo R."/>
            <person name="Ohm R.A."/>
            <person name="Bhattacharya S.S."/>
            <person name="Shirouzu T."/>
            <person name="Yoshinaga Y."/>
            <person name="Martin F.M."/>
            <person name="Grigoriev I.V."/>
            <person name="Hibbett D.S."/>
        </authorList>
    </citation>
    <scope>NUCLEOTIDE SEQUENCE [LARGE SCALE GENOMIC DNA]</scope>
    <source>
        <strain evidence="3 4">TUFC12733</strain>
    </source>
</reference>
<keyword evidence="4" id="KW-1185">Reference proteome</keyword>
<evidence type="ECO:0000256" key="1">
    <source>
        <dbReference type="SAM" id="MobiDB-lite"/>
    </source>
</evidence>
<gene>
    <name evidence="3" type="ORF">CALVIDRAFT_536030</name>
</gene>
<name>A0A167NPL4_CALVF</name>